<dbReference type="EMBL" id="MAVT02000505">
    <property type="protein sequence ID" value="POS75301.1"/>
    <property type="molecule type" value="Genomic_DNA"/>
</dbReference>
<keyword evidence="1" id="KW-0472">Membrane</keyword>
<sequence>MQSRQAVPVVPVAVRPASPAYCSQQTRPVKKLCPSSSKYAGLQGFIDLFVLRYQTSLLFGRRGPLPNIERAAHPAWWLSTPIVPSHIGQSHHPILLPTSNFFSLLLAVTVTVTATALLLLLLLLCPLSPIVLQVPGLPRLQRWTVIFLAATAILHVYAAISHSYQHCPPVQLAALSTSLVFAAHLCDSKNPISCPWAGVERDPLDLDTAAAVSSLWLPHELRPAPDHTPCSLVATRKAPTQPKEIRLRAQQLHLRAQGAGSTPTSGPSPGCAHHFLPEVAIRQT</sequence>
<keyword evidence="1" id="KW-1133">Transmembrane helix</keyword>
<accession>A0A2P5HYH2</accession>
<feature type="transmembrane region" description="Helical" evidence="1">
    <location>
        <begin position="101"/>
        <end position="124"/>
    </location>
</feature>
<keyword evidence="1" id="KW-0812">Transmembrane</keyword>
<protein>
    <submittedName>
        <fullName evidence="2">Uncharacterized protein</fullName>
    </submittedName>
</protein>
<comment type="caution">
    <text evidence="2">The sequence shown here is derived from an EMBL/GenBank/DDBJ whole genome shotgun (WGS) entry which is preliminary data.</text>
</comment>
<evidence type="ECO:0000256" key="1">
    <source>
        <dbReference type="SAM" id="Phobius"/>
    </source>
</evidence>
<dbReference type="Proteomes" id="UP000094444">
    <property type="component" value="Unassembled WGS sequence"/>
</dbReference>
<proteinExistence type="predicted"/>
<organism evidence="2 3">
    <name type="scientific">Diaporthe helianthi</name>
    <dbReference type="NCBI Taxonomy" id="158607"/>
    <lineage>
        <taxon>Eukaryota</taxon>
        <taxon>Fungi</taxon>
        <taxon>Dikarya</taxon>
        <taxon>Ascomycota</taxon>
        <taxon>Pezizomycotina</taxon>
        <taxon>Sordariomycetes</taxon>
        <taxon>Sordariomycetidae</taxon>
        <taxon>Diaporthales</taxon>
        <taxon>Diaporthaceae</taxon>
        <taxon>Diaporthe</taxon>
    </lineage>
</organism>
<name>A0A2P5HYH2_DIAHE</name>
<evidence type="ECO:0000313" key="2">
    <source>
        <dbReference type="EMBL" id="POS75301.1"/>
    </source>
</evidence>
<feature type="transmembrane region" description="Helical" evidence="1">
    <location>
        <begin position="145"/>
        <end position="164"/>
    </location>
</feature>
<reference evidence="2" key="1">
    <citation type="submission" date="2017-09" db="EMBL/GenBank/DDBJ databases">
        <title>Polyketide synthases of a Diaporthe helianthi virulent isolate.</title>
        <authorList>
            <person name="Baroncelli R."/>
        </authorList>
    </citation>
    <scope>NUCLEOTIDE SEQUENCE [LARGE SCALE GENOMIC DNA]</scope>
    <source>
        <strain evidence="2">7/96</strain>
    </source>
</reference>
<dbReference type="AlphaFoldDB" id="A0A2P5HYH2"/>
<evidence type="ECO:0000313" key="3">
    <source>
        <dbReference type="Proteomes" id="UP000094444"/>
    </source>
</evidence>
<dbReference type="InParanoid" id="A0A2P5HYH2"/>
<keyword evidence="3" id="KW-1185">Reference proteome</keyword>
<gene>
    <name evidence="2" type="ORF">DHEL01_v206302</name>
</gene>